<protein>
    <submittedName>
        <fullName evidence="2">Uncharacterized protein</fullName>
    </submittedName>
</protein>
<sequence length="117" mass="13493">MIRVSPPMTLRERRSARDRPRNCASCTRHKRNCTRSTWRRLKTGAKAHGRLPRVPPQAPSPALSSTRCFRPSVRPPGGTPLVPKSLDHTLELRMISVRFLKVQIFHEMYFAVKFVVF</sequence>
<evidence type="ECO:0000256" key="1">
    <source>
        <dbReference type="SAM" id="MobiDB-lite"/>
    </source>
</evidence>
<feature type="region of interest" description="Disordered" evidence="1">
    <location>
        <begin position="1"/>
        <end position="24"/>
    </location>
</feature>
<accession>A0A0E9WV70</accession>
<feature type="compositionally biased region" description="Basic and acidic residues" evidence="1">
    <location>
        <begin position="10"/>
        <end position="21"/>
    </location>
</feature>
<reference evidence="2" key="2">
    <citation type="journal article" date="2015" name="Fish Shellfish Immunol.">
        <title>Early steps in the European eel (Anguilla anguilla)-Vibrio vulnificus interaction in the gills: Role of the RtxA13 toxin.</title>
        <authorList>
            <person name="Callol A."/>
            <person name="Pajuelo D."/>
            <person name="Ebbesson L."/>
            <person name="Teles M."/>
            <person name="MacKenzie S."/>
            <person name="Amaro C."/>
        </authorList>
    </citation>
    <scope>NUCLEOTIDE SEQUENCE</scope>
</reference>
<evidence type="ECO:0000313" key="2">
    <source>
        <dbReference type="EMBL" id="JAH94314.1"/>
    </source>
</evidence>
<name>A0A0E9WV70_ANGAN</name>
<reference evidence="2" key="1">
    <citation type="submission" date="2014-11" db="EMBL/GenBank/DDBJ databases">
        <authorList>
            <person name="Amaro Gonzalez C."/>
        </authorList>
    </citation>
    <scope>NUCLEOTIDE SEQUENCE</scope>
</reference>
<proteinExistence type="predicted"/>
<dbReference type="AlphaFoldDB" id="A0A0E9WV70"/>
<feature type="region of interest" description="Disordered" evidence="1">
    <location>
        <begin position="44"/>
        <end position="81"/>
    </location>
</feature>
<dbReference type="EMBL" id="GBXM01014263">
    <property type="protein sequence ID" value="JAH94314.1"/>
    <property type="molecule type" value="Transcribed_RNA"/>
</dbReference>
<organism evidence="2">
    <name type="scientific">Anguilla anguilla</name>
    <name type="common">European freshwater eel</name>
    <name type="synonym">Muraena anguilla</name>
    <dbReference type="NCBI Taxonomy" id="7936"/>
    <lineage>
        <taxon>Eukaryota</taxon>
        <taxon>Metazoa</taxon>
        <taxon>Chordata</taxon>
        <taxon>Craniata</taxon>
        <taxon>Vertebrata</taxon>
        <taxon>Euteleostomi</taxon>
        <taxon>Actinopterygii</taxon>
        <taxon>Neopterygii</taxon>
        <taxon>Teleostei</taxon>
        <taxon>Anguilliformes</taxon>
        <taxon>Anguillidae</taxon>
        <taxon>Anguilla</taxon>
    </lineage>
</organism>